<dbReference type="InterPro" id="IPR002123">
    <property type="entry name" value="Plipid/glycerol_acylTrfase"/>
</dbReference>
<dbReference type="KEGG" id="goe:100901295"/>
<accession>A0AAJ6QR01</accession>
<feature type="transmembrane region" description="Helical" evidence="1">
    <location>
        <begin position="49"/>
        <end position="68"/>
    </location>
</feature>
<proteinExistence type="predicted"/>
<evidence type="ECO:0000313" key="3">
    <source>
        <dbReference type="Proteomes" id="UP000694867"/>
    </source>
</evidence>
<dbReference type="Pfam" id="PF01553">
    <property type="entry name" value="Acyltransferase"/>
    <property type="match status" value="1"/>
</dbReference>
<dbReference type="GeneID" id="100901295"/>
<feature type="transmembrane region" description="Helical" evidence="1">
    <location>
        <begin position="108"/>
        <end position="130"/>
    </location>
</feature>
<organism evidence="3 4">
    <name type="scientific">Galendromus occidentalis</name>
    <name type="common">western predatory mite</name>
    <dbReference type="NCBI Taxonomy" id="34638"/>
    <lineage>
        <taxon>Eukaryota</taxon>
        <taxon>Metazoa</taxon>
        <taxon>Ecdysozoa</taxon>
        <taxon>Arthropoda</taxon>
        <taxon>Chelicerata</taxon>
        <taxon>Arachnida</taxon>
        <taxon>Acari</taxon>
        <taxon>Parasitiformes</taxon>
        <taxon>Mesostigmata</taxon>
        <taxon>Gamasina</taxon>
        <taxon>Phytoseioidea</taxon>
        <taxon>Phytoseiidae</taxon>
        <taxon>Typhlodrominae</taxon>
        <taxon>Galendromus</taxon>
    </lineage>
</organism>
<gene>
    <name evidence="4" type="primary">LOC100901295</name>
</gene>
<feature type="transmembrane region" description="Helical" evidence="1">
    <location>
        <begin position="74"/>
        <end position="96"/>
    </location>
</feature>
<keyword evidence="1" id="KW-1133">Transmembrane helix</keyword>
<dbReference type="SUPFAM" id="SSF69593">
    <property type="entry name" value="Glycerol-3-phosphate (1)-acyltransferase"/>
    <property type="match status" value="1"/>
</dbReference>
<keyword evidence="3" id="KW-1185">Reference proteome</keyword>
<protein>
    <submittedName>
        <fullName evidence="4">Transmembrane protein 68</fullName>
    </submittedName>
</protein>
<sequence length="365" mass="41155">MDKSSVVSQAVVEHERSTSVDGQRLEMARNDKPLYSDETIRTVHSWLKFTHSMLGLIVILVPLSIWVLSPNNFVAFSLIMFTTTTPLVVTMVGCEISCRLAIALRRKYPGAFTDIFCSIVKFFSALSVFLHGKLFHGHEVHGIEKLPKTSGALVIYAHSALFPSDTLHLLTRQSLLREITFGGVISRKLWLAMNGVCEFFSFYTERDRLVESLKKGHHCAVAPGGSIEAAFSKDYELMWNGRKGFAEVAKECGVPIVPMFTTNSQQAMPVSTFGFRDLFLAVYERTKEHIFVPLICFPVKMRTYFGEPIFCGDDETPEELAKRVEAALYALRDKHQRRPGNVLLALMERLGYPAFYNPPKSEKKS</sequence>
<name>A0AAJ6QR01_9ACAR</name>
<reference evidence="4" key="1">
    <citation type="submission" date="2025-08" db="UniProtKB">
        <authorList>
            <consortium name="RefSeq"/>
        </authorList>
    </citation>
    <scope>IDENTIFICATION</scope>
</reference>
<dbReference type="GO" id="GO:0016746">
    <property type="term" value="F:acyltransferase activity"/>
    <property type="evidence" value="ECO:0007669"/>
    <property type="project" value="InterPro"/>
</dbReference>
<keyword evidence="1" id="KW-0472">Membrane</keyword>
<evidence type="ECO:0000256" key="1">
    <source>
        <dbReference type="SAM" id="Phobius"/>
    </source>
</evidence>
<dbReference type="Proteomes" id="UP000694867">
    <property type="component" value="Unplaced"/>
</dbReference>
<dbReference type="GO" id="GO:0016020">
    <property type="term" value="C:membrane"/>
    <property type="evidence" value="ECO:0007669"/>
    <property type="project" value="TreeGrafter"/>
</dbReference>
<evidence type="ECO:0000259" key="2">
    <source>
        <dbReference type="Pfam" id="PF01553"/>
    </source>
</evidence>
<dbReference type="RefSeq" id="XP_003740980.1">
    <property type="nucleotide sequence ID" value="XM_003740932.2"/>
</dbReference>
<dbReference type="AlphaFoldDB" id="A0AAJ6QR01"/>
<dbReference type="PANTHER" id="PTHR22753">
    <property type="entry name" value="TRANSMEMBRANE PROTEIN 68"/>
    <property type="match status" value="1"/>
</dbReference>
<dbReference type="CDD" id="cd07987">
    <property type="entry name" value="LPLAT_MGAT-like"/>
    <property type="match status" value="1"/>
</dbReference>
<feature type="domain" description="Phospholipid/glycerol acyltransferase" evidence="2">
    <location>
        <begin position="139"/>
        <end position="259"/>
    </location>
</feature>
<keyword evidence="1 4" id="KW-0812">Transmembrane</keyword>
<evidence type="ECO:0000313" key="4">
    <source>
        <dbReference type="RefSeq" id="XP_003740980.1"/>
    </source>
</evidence>
<dbReference type="PANTHER" id="PTHR22753:SF14">
    <property type="entry name" value="MONOACYLGLYCEROL_DIACYLGLYCEROL O-ACYLTRANSFERASE"/>
    <property type="match status" value="1"/>
</dbReference>